<dbReference type="GeneID" id="68094357"/>
<evidence type="ECO:0000313" key="2">
    <source>
        <dbReference type="Proteomes" id="UP000816034"/>
    </source>
</evidence>
<dbReference type="EMBL" id="PYSW02000014">
    <property type="protein sequence ID" value="KAG2386866.1"/>
    <property type="molecule type" value="Genomic_DNA"/>
</dbReference>
<protein>
    <submittedName>
        <fullName evidence="1">Uncharacterized protein</fullName>
    </submittedName>
</protein>
<reference evidence="1 2" key="1">
    <citation type="journal article" date="2018" name="BMC Genomics">
        <title>The genome of Naegleria lovaniensis, the basis for a comparative approach to unravel pathogenicity factors of the human pathogenic amoeba N. fowleri.</title>
        <authorList>
            <person name="Liechti N."/>
            <person name="Schurch N."/>
            <person name="Bruggmann R."/>
            <person name="Wittwer M."/>
        </authorList>
    </citation>
    <scope>NUCLEOTIDE SEQUENCE [LARGE SCALE GENOMIC DNA]</scope>
    <source>
        <strain evidence="1 2">ATCC 30569</strain>
    </source>
</reference>
<accession>A0AA88GR35</accession>
<comment type="caution">
    <text evidence="1">The sequence shown here is derived from an EMBL/GenBank/DDBJ whole genome shotgun (WGS) entry which is preliminary data.</text>
</comment>
<proteinExistence type="predicted"/>
<keyword evidence="2" id="KW-1185">Reference proteome</keyword>
<name>A0AA88GR35_NAELO</name>
<gene>
    <name evidence="1" type="ORF">C9374_001901</name>
</gene>
<sequence length="521" mass="61192">MHLLHLSEKYTDNRELYNAIMKEYHNVYTEAMKNFTTNSEYCLLYPKAPNVTKIENTQQTREYNCRYYLSEIRKFYEHFGTLDSFHSIFSINNKSLGNNMYILQASDESPSDTYPMVQCCMSGLCVMINEKKNLTFIGIPILPCFSLTWALSSKKPKRCIVNNTETQLFVKYGKRYHRKLICWNSDMKRWSAISCRDLCLLDIDCYKNLLSECGEHTEMFEQIQCFTLIIDEDEQSTGSPILVGYTCLYKDDTFTQAYVTDWTDLQHYLHVTQHCRQRLPYFTNCYTLQSIPLISPINSHQVMLYLQDTIHTLLEGNLLPDIELIEVMQKNLDTPEAVTIFQIKAPLYHYRLSLSKFILEYSNCVFKNDTQLPKSIIQETCFNYIKWLDGDLEKDLSLMLLNCSHQKLDSSSLSGNTIQTLCAYLRKQFNWMQQLEKELLNLFTLCEEGNNMDCIIKHSVFKIEHHSLIKNIFIHMNKHLSNFHQLPQQREPHSVRMALFNCLRATENSKIQSLLLPFAEH</sequence>
<dbReference type="RefSeq" id="XP_044550858.1">
    <property type="nucleotide sequence ID" value="XM_044691260.1"/>
</dbReference>
<evidence type="ECO:0000313" key="1">
    <source>
        <dbReference type="EMBL" id="KAG2386866.1"/>
    </source>
</evidence>
<dbReference type="Proteomes" id="UP000816034">
    <property type="component" value="Unassembled WGS sequence"/>
</dbReference>
<organism evidence="1 2">
    <name type="scientific">Naegleria lovaniensis</name>
    <name type="common">Amoeba</name>
    <dbReference type="NCBI Taxonomy" id="51637"/>
    <lineage>
        <taxon>Eukaryota</taxon>
        <taxon>Discoba</taxon>
        <taxon>Heterolobosea</taxon>
        <taxon>Tetramitia</taxon>
        <taxon>Eutetramitia</taxon>
        <taxon>Vahlkampfiidae</taxon>
        <taxon>Naegleria</taxon>
    </lineage>
</organism>
<dbReference type="AlphaFoldDB" id="A0AA88GR35"/>